<name>A0A024Q9S2_9BACI</name>
<evidence type="ECO:0000313" key="7">
    <source>
        <dbReference type="EMBL" id="CDQ38945.1"/>
    </source>
</evidence>
<evidence type="ECO:0000256" key="6">
    <source>
        <dbReference type="SAM" id="Phobius"/>
    </source>
</evidence>
<accession>A0A024Q9S2</accession>
<dbReference type="eggNOG" id="COG0681">
    <property type="taxonomic scope" value="Bacteria"/>
</dbReference>
<dbReference type="PANTHER" id="PTHR10806">
    <property type="entry name" value="SIGNAL PEPTIDASE COMPLEX CATALYTIC SUBUNIT SEC11"/>
    <property type="match status" value="1"/>
</dbReference>
<keyword evidence="2 6" id="KW-0812">Transmembrane</keyword>
<dbReference type="InterPro" id="IPR036286">
    <property type="entry name" value="LexA/Signal_pep-like_sf"/>
</dbReference>
<dbReference type="InterPro" id="IPR001733">
    <property type="entry name" value="Peptidase_S26B"/>
</dbReference>
<dbReference type="AlphaFoldDB" id="A0A024Q9S2"/>
<keyword evidence="4 6" id="KW-0472">Membrane</keyword>
<evidence type="ECO:0000256" key="2">
    <source>
        <dbReference type="ARBA" id="ARBA00022692"/>
    </source>
</evidence>
<dbReference type="PANTHER" id="PTHR10806:SF6">
    <property type="entry name" value="SIGNAL PEPTIDASE COMPLEX CATALYTIC SUBUNIT SEC11"/>
    <property type="match status" value="1"/>
</dbReference>
<evidence type="ECO:0000256" key="4">
    <source>
        <dbReference type="ARBA" id="ARBA00023136"/>
    </source>
</evidence>
<dbReference type="STRING" id="1462526.BN990_01225"/>
<dbReference type="GO" id="GO:0016020">
    <property type="term" value="C:membrane"/>
    <property type="evidence" value="ECO:0007669"/>
    <property type="project" value="UniProtKB-SubCell"/>
</dbReference>
<reference evidence="7 8" key="1">
    <citation type="submission" date="2014-03" db="EMBL/GenBank/DDBJ databases">
        <authorList>
            <person name="Urmite Genomes U."/>
        </authorList>
    </citation>
    <scope>NUCLEOTIDE SEQUENCE [LARGE SCALE GENOMIC DNA]</scope>
    <source>
        <strain evidence="7 8">Vm-5</strain>
    </source>
</reference>
<organism evidence="7 8">
    <name type="scientific">Virgibacillus massiliensis</name>
    <dbReference type="NCBI Taxonomy" id="1462526"/>
    <lineage>
        <taxon>Bacteria</taxon>
        <taxon>Bacillati</taxon>
        <taxon>Bacillota</taxon>
        <taxon>Bacilli</taxon>
        <taxon>Bacillales</taxon>
        <taxon>Bacillaceae</taxon>
        <taxon>Virgibacillus</taxon>
    </lineage>
</organism>
<dbReference type="EC" id="3.4.21.89" evidence="5"/>
<proteinExistence type="predicted"/>
<dbReference type="GO" id="GO:0009003">
    <property type="term" value="F:signal peptidase activity"/>
    <property type="evidence" value="ECO:0007669"/>
    <property type="project" value="UniProtKB-EC"/>
</dbReference>
<dbReference type="GO" id="GO:0006465">
    <property type="term" value="P:signal peptide processing"/>
    <property type="evidence" value="ECO:0007669"/>
    <property type="project" value="UniProtKB-UniRule"/>
</dbReference>
<dbReference type="NCBIfam" id="TIGR02228">
    <property type="entry name" value="sigpep_I_arch"/>
    <property type="match status" value="1"/>
</dbReference>
<dbReference type="PRINTS" id="PR00728">
    <property type="entry name" value="SIGNALPTASE"/>
</dbReference>
<evidence type="ECO:0000256" key="3">
    <source>
        <dbReference type="ARBA" id="ARBA00022989"/>
    </source>
</evidence>
<comment type="subcellular location">
    <subcellularLocation>
        <location evidence="1">Membrane</location>
    </subcellularLocation>
</comment>
<protein>
    <recommendedName>
        <fullName evidence="5">Signal peptidase I</fullName>
        <ecNumber evidence="5">3.4.21.89</ecNumber>
    </recommendedName>
</protein>
<sequence length="194" mass="21533">MGVISQMNSRQMLKRIGNLLTTLLFILLLCMLFLVLVSKATGNEANLFGYQLKTVLSGSMEPNIETGSIIAIHTEGDKTQFHSGDVITFRTEDDMLVTHRIVEVIDNGNQYITKGDANDGKDLNPVLSQNVVGTYSGFTIPYIGYIMNFAETKEGAALLLILPGILLLGYALFTIRRTIKEVKQLIDDKNMRTE</sequence>
<dbReference type="GO" id="GO:0004252">
    <property type="term" value="F:serine-type endopeptidase activity"/>
    <property type="evidence" value="ECO:0007669"/>
    <property type="project" value="UniProtKB-UniRule"/>
</dbReference>
<dbReference type="NCBIfam" id="NF046067">
    <property type="entry name" value="SigPepSipWBacil"/>
    <property type="match status" value="1"/>
</dbReference>
<dbReference type="Proteomes" id="UP000028875">
    <property type="component" value="Unassembled WGS sequence"/>
</dbReference>
<dbReference type="SUPFAM" id="SSF51306">
    <property type="entry name" value="LexA/Signal peptidase"/>
    <property type="match status" value="1"/>
</dbReference>
<reference evidence="8" key="2">
    <citation type="submission" date="2014-05" db="EMBL/GenBank/DDBJ databases">
        <title>Draft genome sequence of Virgibacillus massiliensis Vm-5.</title>
        <authorList>
            <person name="Khelaifia S."/>
            <person name="Croce O."/>
            <person name="Lagier J.C."/>
            <person name="Raoult D."/>
        </authorList>
    </citation>
    <scope>NUCLEOTIDE SEQUENCE [LARGE SCALE GENOMIC DNA]</scope>
    <source>
        <strain evidence="8">Vm-5</strain>
    </source>
</reference>
<dbReference type="EMBL" id="CCDP010000001">
    <property type="protein sequence ID" value="CDQ38945.1"/>
    <property type="molecule type" value="Genomic_DNA"/>
</dbReference>
<feature type="transmembrane region" description="Helical" evidence="6">
    <location>
        <begin position="155"/>
        <end position="175"/>
    </location>
</feature>
<comment type="caution">
    <text evidence="7">The sequence shown here is derived from an EMBL/GenBank/DDBJ whole genome shotgun (WGS) entry which is preliminary data.</text>
</comment>
<evidence type="ECO:0000256" key="5">
    <source>
        <dbReference type="NCBIfam" id="TIGR02228"/>
    </source>
</evidence>
<keyword evidence="8" id="KW-1185">Reference proteome</keyword>
<dbReference type="CDD" id="cd06462">
    <property type="entry name" value="Peptidase_S24_S26"/>
    <property type="match status" value="1"/>
</dbReference>
<evidence type="ECO:0000256" key="1">
    <source>
        <dbReference type="ARBA" id="ARBA00004370"/>
    </source>
</evidence>
<evidence type="ECO:0000313" key="8">
    <source>
        <dbReference type="Proteomes" id="UP000028875"/>
    </source>
</evidence>
<gene>
    <name evidence="7" type="primary">sipW_2</name>
    <name evidence="7" type="ORF">BN990_01225</name>
</gene>
<keyword evidence="3 6" id="KW-1133">Transmembrane helix</keyword>